<feature type="chain" id="PRO_5026809006" evidence="6">
    <location>
        <begin position="27"/>
        <end position="341"/>
    </location>
</feature>
<gene>
    <name evidence="7" type="ORF">AVDCRST_MAG56-6771</name>
</gene>
<comment type="similarity">
    <text evidence="5">Belongs to the metallo-dependent hydrolases superfamily. Phosphotriesterase family.</text>
</comment>
<feature type="binding site" evidence="4">
    <location>
        <position position="206"/>
    </location>
    <ligand>
        <name>Zn(2+)</name>
        <dbReference type="ChEBI" id="CHEBI:29105"/>
        <label>2</label>
    </ligand>
</feature>
<proteinExistence type="inferred from homology"/>
<feature type="binding site" evidence="4">
    <location>
        <position position="288"/>
    </location>
    <ligand>
        <name>Zn(2+)</name>
        <dbReference type="ChEBI" id="CHEBI:29105"/>
        <label>1</label>
    </ligand>
</feature>
<organism evidence="7">
    <name type="scientific">uncultured Cytophagales bacterium</name>
    <dbReference type="NCBI Taxonomy" id="158755"/>
    <lineage>
        <taxon>Bacteria</taxon>
        <taxon>Pseudomonadati</taxon>
        <taxon>Bacteroidota</taxon>
        <taxon>Sphingobacteriia</taxon>
        <taxon>Sphingobacteriales</taxon>
        <taxon>environmental samples</taxon>
    </lineage>
</organism>
<feature type="binding site" evidence="4">
    <location>
        <position position="57"/>
    </location>
    <ligand>
        <name>Zn(2+)</name>
        <dbReference type="ChEBI" id="CHEBI:29105"/>
        <label>1</label>
    </ligand>
</feature>
<evidence type="ECO:0000256" key="5">
    <source>
        <dbReference type="PROSITE-ProRule" id="PRU00679"/>
    </source>
</evidence>
<dbReference type="Pfam" id="PF02126">
    <property type="entry name" value="PTE"/>
    <property type="match status" value="1"/>
</dbReference>
<accession>A0A6J4KZ83</accession>
<dbReference type="Gene3D" id="3.20.20.140">
    <property type="entry name" value="Metal-dependent hydrolases"/>
    <property type="match status" value="1"/>
</dbReference>
<evidence type="ECO:0000256" key="1">
    <source>
        <dbReference type="ARBA" id="ARBA00022723"/>
    </source>
</evidence>
<dbReference type="AlphaFoldDB" id="A0A6J4KZ83"/>
<keyword evidence="6" id="KW-0732">Signal</keyword>
<feature type="binding site" evidence="4">
    <location>
        <position position="234"/>
    </location>
    <ligand>
        <name>Zn(2+)</name>
        <dbReference type="ChEBI" id="CHEBI:29105"/>
        <label>2</label>
    </ligand>
</feature>
<evidence type="ECO:0000313" key="7">
    <source>
        <dbReference type="EMBL" id="CAA9318663.1"/>
    </source>
</evidence>
<feature type="binding site" description="via carbamate group" evidence="4">
    <location>
        <position position="173"/>
    </location>
    <ligand>
        <name>Zn(2+)</name>
        <dbReference type="ChEBI" id="CHEBI:29105"/>
        <label>1</label>
    </ligand>
</feature>
<feature type="binding site" evidence="4">
    <location>
        <position position="55"/>
    </location>
    <ligand>
        <name>Zn(2+)</name>
        <dbReference type="ChEBI" id="CHEBI:29105"/>
        <label>1</label>
    </ligand>
</feature>
<dbReference type="PANTHER" id="PTHR10819:SF3">
    <property type="entry name" value="PHOSPHOTRIESTERASE-RELATED PROTEIN"/>
    <property type="match status" value="1"/>
</dbReference>
<keyword evidence="1 4" id="KW-0479">Metal-binding</keyword>
<dbReference type="InterPro" id="IPR006311">
    <property type="entry name" value="TAT_signal"/>
</dbReference>
<dbReference type="InterPro" id="IPR001559">
    <property type="entry name" value="Phosphotriesterase"/>
</dbReference>
<dbReference type="EMBL" id="CADCTQ010000561">
    <property type="protein sequence ID" value="CAA9318663.1"/>
    <property type="molecule type" value="Genomic_DNA"/>
</dbReference>
<feature type="signal peptide" evidence="6">
    <location>
        <begin position="1"/>
        <end position="26"/>
    </location>
</feature>
<dbReference type="InterPro" id="IPR032466">
    <property type="entry name" value="Metal_Hydrolase"/>
</dbReference>
<comment type="cofactor">
    <cofactor evidence="4">
        <name>a divalent metal cation</name>
        <dbReference type="ChEBI" id="CHEBI:60240"/>
    </cofactor>
    <text evidence="4">Binds 2 divalent metal cations per subunit.</text>
</comment>
<name>A0A6J4KZ83_9SPHI</name>
<dbReference type="SUPFAM" id="SSF51556">
    <property type="entry name" value="Metallo-dependent hydrolases"/>
    <property type="match status" value="1"/>
</dbReference>
<sequence length="341" mass="37037">MQNQPFTRRRFLQAGAALAAAPWVPAFPQRSAAGPQIMTVTGPVAPGKLGVTLPHEHVLVDFIGAEGVRKDRYDADEAFRVALPHLQRIRQLGCRSLVECTPAFLGRDPALLRRLSEASGLLIVTNTGYYSAVGGKFLPAHAYTETAAQLAERWLREWREGIDGTGIRPGFLKISVDQAPLKDYNRKIVAAAALTHRESGLTIAAHTGDGAAALEEIGVLREHGVAADAFIWVHAQNETDPQVHREALRLGAWVSFDGLSAENDGEYVSRLTTLKQAGHLGKLLVSHDAGWYHVGEPGGGTYRPHDTLFTGLVPALRKAGFSTRDVDQLLVVNPREAFKIV</sequence>
<feature type="modified residue" description="N6-carboxylysine" evidence="3 5">
    <location>
        <position position="173"/>
    </location>
</feature>
<keyword evidence="2" id="KW-0378">Hydrolase</keyword>
<evidence type="ECO:0000256" key="6">
    <source>
        <dbReference type="SAM" id="SignalP"/>
    </source>
</evidence>
<dbReference type="PANTHER" id="PTHR10819">
    <property type="entry name" value="PHOSPHOTRIESTERASE-RELATED"/>
    <property type="match status" value="1"/>
</dbReference>
<dbReference type="PROSITE" id="PS51347">
    <property type="entry name" value="PHOSPHOTRIESTERASE_2"/>
    <property type="match status" value="1"/>
</dbReference>
<dbReference type="InterPro" id="IPR017947">
    <property type="entry name" value="AryldialkylPase_Zn-BS"/>
</dbReference>
<protein>
    <submittedName>
        <fullName evidence="7">Phosphotriesterase, putative</fullName>
    </submittedName>
</protein>
<evidence type="ECO:0000256" key="3">
    <source>
        <dbReference type="PIRSR" id="PIRSR601559-50"/>
    </source>
</evidence>
<dbReference type="GO" id="GO:0008270">
    <property type="term" value="F:zinc ion binding"/>
    <property type="evidence" value="ECO:0007669"/>
    <property type="project" value="InterPro"/>
</dbReference>
<dbReference type="PROSITE" id="PS51318">
    <property type="entry name" value="TAT"/>
    <property type="match status" value="1"/>
</dbReference>
<evidence type="ECO:0000256" key="4">
    <source>
        <dbReference type="PIRSR" id="PIRSR601559-51"/>
    </source>
</evidence>
<dbReference type="GO" id="GO:0016788">
    <property type="term" value="F:hydrolase activity, acting on ester bonds"/>
    <property type="evidence" value="ECO:0007669"/>
    <property type="project" value="InterPro"/>
</dbReference>
<dbReference type="PROSITE" id="PS01322">
    <property type="entry name" value="PHOSPHOTRIESTERASE_1"/>
    <property type="match status" value="1"/>
</dbReference>
<feature type="binding site" description="via carbamate group" evidence="4">
    <location>
        <position position="173"/>
    </location>
    <ligand>
        <name>Zn(2+)</name>
        <dbReference type="ChEBI" id="CHEBI:29105"/>
        <label>2</label>
    </ligand>
</feature>
<reference evidence="7" key="1">
    <citation type="submission" date="2020-02" db="EMBL/GenBank/DDBJ databases">
        <authorList>
            <person name="Meier V. D."/>
        </authorList>
    </citation>
    <scope>NUCLEOTIDE SEQUENCE</scope>
    <source>
        <strain evidence="7">AVDCRST_MAG56</strain>
    </source>
</reference>
<evidence type="ECO:0000256" key="2">
    <source>
        <dbReference type="ARBA" id="ARBA00022801"/>
    </source>
</evidence>